<dbReference type="InterPro" id="IPR020338">
    <property type="entry name" value="SMN_gemin7"/>
</dbReference>
<feature type="compositionally biased region" description="Basic and acidic residues" evidence="1">
    <location>
        <begin position="1"/>
        <end position="14"/>
    </location>
</feature>
<dbReference type="Gene3D" id="2.30.30.100">
    <property type="match status" value="1"/>
</dbReference>
<dbReference type="GO" id="GO:0034719">
    <property type="term" value="C:SMN-Sm protein complex"/>
    <property type="evidence" value="ECO:0007669"/>
    <property type="project" value="InterPro"/>
</dbReference>
<dbReference type="Pfam" id="PF11095">
    <property type="entry name" value="Gemin7"/>
    <property type="match status" value="1"/>
</dbReference>
<name>A0A0K8RD99_IXORI</name>
<protein>
    <submittedName>
        <fullName evidence="2">Putative gem-associated protein 7</fullName>
    </submittedName>
</protein>
<evidence type="ECO:0000256" key="1">
    <source>
        <dbReference type="SAM" id="MobiDB-lite"/>
    </source>
</evidence>
<organism evidence="2">
    <name type="scientific">Ixodes ricinus</name>
    <name type="common">Common tick</name>
    <name type="synonym">Acarus ricinus</name>
    <dbReference type="NCBI Taxonomy" id="34613"/>
    <lineage>
        <taxon>Eukaryota</taxon>
        <taxon>Metazoa</taxon>
        <taxon>Ecdysozoa</taxon>
        <taxon>Arthropoda</taxon>
        <taxon>Chelicerata</taxon>
        <taxon>Arachnida</taxon>
        <taxon>Acari</taxon>
        <taxon>Parasitiformes</taxon>
        <taxon>Ixodida</taxon>
        <taxon>Ixodoidea</taxon>
        <taxon>Ixodidae</taxon>
        <taxon>Ixodinae</taxon>
        <taxon>Ixodes</taxon>
    </lineage>
</organism>
<dbReference type="EMBL" id="GADI01004970">
    <property type="protein sequence ID" value="JAA68838.1"/>
    <property type="molecule type" value="mRNA"/>
</dbReference>
<dbReference type="PANTHER" id="PTHR14679">
    <property type="entry name" value="GEM-ASSOCIATED PROTEIN 7"/>
    <property type="match status" value="1"/>
</dbReference>
<evidence type="ECO:0000313" key="2">
    <source>
        <dbReference type="EMBL" id="JAA68838.1"/>
    </source>
</evidence>
<accession>A0A0K8RD99</accession>
<reference evidence="2" key="1">
    <citation type="submission" date="2012-12" db="EMBL/GenBank/DDBJ databases">
        <title>Identification and characterization of a phenylalanine ammonia-lyase gene family in Isatis indigotica Fort.</title>
        <authorList>
            <person name="Liu Q."/>
            <person name="Chen J."/>
            <person name="Zhou X."/>
            <person name="Di P."/>
            <person name="Xiao Y."/>
            <person name="Xuan H."/>
            <person name="Zhang L."/>
            <person name="Chen W."/>
        </authorList>
    </citation>
    <scope>NUCLEOTIDE SEQUENCE</scope>
    <source>
        <tissue evidence="2">Salivary gland</tissue>
    </source>
</reference>
<sequence>MPSEEEQSRERSLGDDEQTVSVQQKQEARAYLREHFLRCMTALVGRAATFHMHENTTVTATFSGCDIDVQNFCVSNLSTALGCQPAAILRADDVINFTVEDFAVASSNK</sequence>
<feature type="region of interest" description="Disordered" evidence="1">
    <location>
        <begin position="1"/>
        <end position="25"/>
    </location>
</feature>
<dbReference type="CDD" id="cd11677">
    <property type="entry name" value="Gemin7"/>
    <property type="match status" value="1"/>
</dbReference>
<dbReference type="AlphaFoldDB" id="A0A0K8RD99"/>
<proteinExistence type="evidence at transcript level"/>
<dbReference type="GO" id="GO:0000387">
    <property type="term" value="P:spliceosomal snRNP assembly"/>
    <property type="evidence" value="ECO:0007669"/>
    <property type="project" value="TreeGrafter"/>
</dbReference>
<dbReference type="PANTHER" id="PTHR14679:SF1">
    <property type="entry name" value="GEM-ASSOCIATED PROTEIN 7"/>
    <property type="match status" value="1"/>
</dbReference>